<dbReference type="InParanoid" id="A2EDA9"/>
<sequence length="160" mass="18701">MDKLSFFTYKVDPEKDQAIDDFLRTPIDSRSTPVDDGFKIHKSDNPNQAKREIKNAELTKKQIMNTWNRAITKMSKRAISPPKPRITSRSAMDGYPSLVERTINQESTLQKNPFSEFEEEPQQKTVNNNIMPLRKNDIPIGRHYSNNLVLKRTTNKYFKR</sequence>
<evidence type="ECO:0000256" key="1">
    <source>
        <dbReference type="SAM" id="MobiDB-lite"/>
    </source>
</evidence>
<evidence type="ECO:0000313" key="2">
    <source>
        <dbReference type="EMBL" id="EAY09367.1"/>
    </source>
</evidence>
<evidence type="ECO:0000313" key="3">
    <source>
        <dbReference type="Proteomes" id="UP000001542"/>
    </source>
</evidence>
<reference evidence="2" key="2">
    <citation type="journal article" date="2007" name="Science">
        <title>Draft genome sequence of the sexually transmitted pathogen Trichomonas vaginalis.</title>
        <authorList>
            <person name="Carlton J.M."/>
            <person name="Hirt R.P."/>
            <person name="Silva J.C."/>
            <person name="Delcher A.L."/>
            <person name="Schatz M."/>
            <person name="Zhao Q."/>
            <person name="Wortman J.R."/>
            <person name="Bidwell S.L."/>
            <person name="Alsmark U.C.M."/>
            <person name="Besteiro S."/>
            <person name="Sicheritz-Ponten T."/>
            <person name="Noel C.J."/>
            <person name="Dacks J.B."/>
            <person name="Foster P.G."/>
            <person name="Simillion C."/>
            <person name="Van de Peer Y."/>
            <person name="Miranda-Saavedra D."/>
            <person name="Barton G.J."/>
            <person name="Westrop G.D."/>
            <person name="Mueller S."/>
            <person name="Dessi D."/>
            <person name="Fiori P.L."/>
            <person name="Ren Q."/>
            <person name="Paulsen I."/>
            <person name="Zhang H."/>
            <person name="Bastida-Corcuera F.D."/>
            <person name="Simoes-Barbosa A."/>
            <person name="Brown M.T."/>
            <person name="Hayes R.D."/>
            <person name="Mukherjee M."/>
            <person name="Okumura C.Y."/>
            <person name="Schneider R."/>
            <person name="Smith A.J."/>
            <person name="Vanacova S."/>
            <person name="Villalvazo M."/>
            <person name="Haas B.J."/>
            <person name="Pertea M."/>
            <person name="Feldblyum T.V."/>
            <person name="Utterback T.R."/>
            <person name="Shu C.L."/>
            <person name="Osoegawa K."/>
            <person name="de Jong P.J."/>
            <person name="Hrdy I."/>
            <person name="Horvathova L."/>
            <person name="Zubacova Z."/>
            <person name="Dolezal P."/>
            <person name="Malik S.B."/>
            <person name="Logsdon J.M. Jr."/>
            <person name="Henze K."/>
            <person name="Gupta A."/>
            <person name="Wang C.C."/>
            <person name="Dunne R.L."/>
            <person name="Upcroft J.A."/>
            <person name="Upcroft P."/>
            <person name="White O."/>
            <person name="Salzberg S.L."/>
            <person name="Tang P."/>
            <person name="Chiu C.-H."/>
            <person name="Lee Y.-S."/>
            <person name="Embley T.M."/>
            <person name="Coombs G.H."/>
            <person name="Mottram J.C."/>
            <person name="Tachezy J."/>
            <person name="Fraser-Liggett C.M."/>
            <person name="Johnson P.J."/>
        </authorList>
    </citation>
    <scope>NUCLEOTIDE SEQUENCE [LARGE SCALE GENOMIC DNA]</scope>
    <source>
        <strain evidence="2">G3</strain>
    </source>
</reference>
<dbReference type="Proteomes" id="UP000001542">
    <property type="component" value="Unassembled WGS sequence"/>
</dbReference>
<feature type="compositionally biased region" description="Basic and acidic residues" evidence="1">
    <location>
        <begin position="36"/>
        <end position="47"/>
    </location>
</feature>
<dbReference type="EMBL" id="DS113359">
    <property type="protein sequence ID" value="EAY09367.1"/>
    <property type="molecule type" value="Genomic_DNA"/>
</dbReference>
<dbReference type="AlphaFoldDB" id="A2EDA9"/>
<feature type="region of interest" description="Disordered" evidence="1">
    <location>
        <begin position="26"/>
        <end position="47"/>
    </location>
</feature>
<dbReference type="RefSeq" id="XP_001321590.1">
    <property type="nucleotide sequence ID" value="XM_001321555.1"/>
</dbReference>
<gene>
    <name evidence="2" type="ORF">TVAG_417890</name>
</gene>
<reference evidence="2" key="1">
    <citation type="submission" date="2006-10" db="EMBL/GenBank/DDBJ databases">
        <authorList>
            <person name="Amadeo P."/>
            <person name="Zhao Q."/>
            <person name="Wortman J."/>
            <person name="Fraser-Liggett C."/>
            <person name="Carlton J."/>
        </authorList>
    </citation>
    <scope>NUCLEOTIDE SEQUENCE</scope>
    <source>
        <strain evidence="2">G3</strain>
    </source>
</reference>
<accession>A2EDA9</accession>
<name>A2EDA9_TRIV3</name>
<organism evidence="2 3">
    <name type="scientific">Trichomonas vaginalis (strain ATCC PRA-98 / G3)</name>
    <dbReference type="NCBI Taxonomy" id="412133"/>
    <lineage>
        <taxon>Eukaryota</taxon>
        <taxon>Metamonada</taxon>
        <taxon>Parabasalia</taxon>
        <taxon>Trichomonadida</taxon>
        <taxon>Trichomonadidae</taxon>
        <taxon>Trichomonas</taxon>
    </lineage>
</organism>
<dbReference type="VEuPathDB" id="TrichDB:TVAG_417890"/>
<proteinExistence type="predicted"/>
<dbReference type="VEuPathDB" id="TrichDB:TVAGG3_0876100"/>
<dbReference type="SMR" id="A2EDA9"/>
<dbReference type="KEGG" id="tva:4767284"/>
<keyword evidence="3" id="KW-1185">Reference proteome</keyword>
<protein>
    <submittedName>
        <fullName evidence="2">Uncharacterized protein</fullName>
    </submittedName>
</protein>